<proteinExistence type="predicted"/>
<dbReference type="Proteomes" id="UP000244060">
    <property type="component" value="Unassembled WGS sequence"/>
</dbReference>
<evidence type="ECO:0000313" key="3">
    <source>
        <dbReference type="Proteomes" id="UP000244060"/>
    </source>
</evidence>
<dbReference type="AlphaFoldDB" id="A0A2T5KCY7"/>
<keyword evidence="3" id="KW-1185">Reference proteome</keyword>
<keyword evidence="1" id="KW-0472">Membrane</keyword>
<gene>
    <name evidence="2" type="ORF">C8J28_10242</name>
</gene>
<feature type="transmembrane region" description="Helical" evidence="1">
    <location>
        <begin position="47"/>
        <end position="70"/>
    </location>
</feature>
<accession>A0A2T5KCY7</accession>
<dbReference type="EMBL" id="QAOT01000002">
    <property type="protein sequence ID" value="PTR20281.1"/>
    <property type="molecule type" value="Genomic_DNA"/>
</dbReference>
<protein>
    <submittedName>
        <fullName evidence="2">Uncharacterized protein</fullName>
    </submittedName>
</protein>
<organism evidence="2 3">
    <name type="scientific">Cereibacter azotoformans</name>
    <dbReference type="NCBI Taxonomy" id="43057"/>
    <lineage>
        <taxon>Bacteria</taxon>
        <taxon>Pseudomonadati</taxon>
        <taxon>Pseudomonadota</taxon>
        <taxon>Alphaproteobacteria</taxon>
        <taxon>Rhodobacterales</taxon>
        <taxon>Paracoccaceae</taxon>
        <taxon>Cereibacter</taxon>
    </lineage>
</organism>
<keyword evidence="1" id="KW-0812">Transmembrane</keyword>
<dbReference type="RefSeq" id="WP_108220164.1">
    <property type="nucleotide sequence ID" value="NZ_CP090021.1"/>
</dbReference>
<sequence length="71" mass="7533">MEWMIWIGAAISLAGVGGLVWCIWLALSARRSGLPDAEMRDRLQRVVVLNLAALGVSAIGLMCVVVGILLG</sequence>
<feature type="transmembrane region" description="Helical" evidence="1">
    <location>
        <begin position="6"/>
        <end position="27"/>
    </location>
</feature>
<keyword evidence="1" id="KW-1133">Transmembrane helix</keyword>
<comment type="caution">
    <text evidence="2">The sequence shown here is derived from an EMBL/GenBank/DDBJ whole genome shotgun (WGS) entry which is preliminary data.</text>
</comment>
<reference evidence="2 3" key="1">
    <citation type="submission" date="2018-04" db="EMBL/GenBank/DDBJ databases">
        <title>Genomic Encyclopedia of Type Strains, Phase III (KMG-III): the genomes of soil and plant-associated and newly described type strains.</title>
        <authorList>
            <person name="Whitman W."/>
        </authorList>
    </citation>
    <scope>NUCLEOTIDE SEQUENCE [LARGE SCALE GENOMIC DNA]</scope>
    <source>
        <strain evidence="2 3">KA25</strain>
    </source>
</reference>
<name>A0A2T5KCY7_9RHOB</name>
<evidence type="ECO:0000313" key="2">
    <source>
        <dbReference type="EMBL" id="PTR20281.1"/>
    </source>
</evidence>
<dbReference type="OrthoDB" id="7875737at2"/>
<evidence type="ECO:0000256" key="1">
    <source>
        <dbReference type="SAM" id="Phobius"/>
    </source>
</evidence>